<dbReference type="InterPro" id="IPR025737">
    <property type="entry name" value="FApF"/>
</dbReference>
<dbReference type="AlphaFoldDB" id="A0A7Y9C3P9"/>
<reference evidence="3 4" key="1">
    <citation type="submission" date="2020-07" db="EMBL/GenBank/DDBJ databases">
        <authorList>
            <person name="Sun Q."/>
        </authorList>
    </citation>
    <scope>NUCLEOTIDE SEQUENCE [LARGE SCALE GENOMIC DNA]</scope>
    <source>
        <strain evidence="3 4">MAH-1</strain>
    </source>
</reference>
<protein>
    <submittedName>
        <fullName evidence="3">Transporter</fullName>
    </submittedName>
</protein>
<keyword evidence="4" id="KW-1185">Reference proteome</keyword>
<dbReference type="EMBL" id="JACBJI010000001">
    <property type="protein sequence ID" value="NYA69331.1"/>
    <property type="molecule type" value="Genomic_DNA"/>
</dbReference>
<feature type="compositionally biased region" description="Basic residues" evidence="1">
    <location>
        <begin position="305"/>
        <end position="319"/>
    </location>
</feature>
<proteinExistence type="predicted"/>
<keyword evidence="2" id="KW-0732">Signal</keyword>
<accession>A0A7Y9C3P9</accession>
<dbReference type="Pfam" id="PF13557">
    <property type="entry name" value="Phenol_MetA_deg"/>
    <property type="match status" value="1"/>
</dbReference>
<evidence type="ECO:0000256" key="1">
    <source>
        <dbReference type="SAM" id="MobiDB-lite"/>
    </source>
</evidence>
<feature type="signal peptide" evidence="2">
    <location>
        <begin position="1"/>
        <end position="21"/>
    </location>
</feature>
<feature type="chain" id="PRO_5031116494" evidence="2">
    <location>
        <begin position="22"/>
        <end position="330"/>
    </location>
</feature>
<comment type="caution">
    <text evidence="3">The sequence shown here is derived from an EMBL/GenBank/DDBJ whole genome shotgun (WGS) entry which is preliminary data.</text>
</comment>
<organism evidence="3 4">
    <name type="scientific">Flavobacterium agri</name>
    <dbReference type="NCBI Taxonomy" id="2743471"/>
    <lineage>
        <taxon>Bacteria</taxon>
        <taxon>Pseudomonadati</taxon>
        <taxon>Bacteroidota</taxon>
        <taxon>Flavobacteriia</taxon>
        <taxon>Flavobacteriales</taxon>
        <taxon>Flavobacteriaceae</taxon>
        <taxon>Flavobacterium</taxon>
    </lineage>
</organism>
<dbReference type="RefSeq" id="WP_176004154.1">
    <property type="nucleotide sequence ID" value="NZ_JABWMI010000001.1"/>
</dbReference>
<evidence type="ECO:0000256" key="2">
    <source>
        <dbReference type="SAM" id="SignalP"/>
    </source>
</evidence>
<dbReference type="Proteomes" id="UP000535020">
    <property type="component" value="Unassembled WGS sequence"/>
</dbReference>
<evidence type="ECO:0000313" key="4">
    <source>
        <dbReference type="Proteomes" id="UP000535020"/>
    </source>
</evidence>
<gene>
    <name evidence="3" type="ORF">HZF10_00250</name>
</gene>
<feature type="region of interest" description="Disordered" evidence="1">
    <location>
        <begin position="297"/>
        <end position="330"/>
    </location>
</feature>
<name>A0A7Y9C3P9_9FLAO</name>
<evidence type="ECO:0000313" key="3">
    <source>
        <dbReference type="EMBL" id="NYA69331.1"/>
    </source>
</evidence>
<sequence length="330" mass="37424">MPKLKSLFSAAAICCSTFVSAQFTDVINSNRPGESMAAFSVGKTILQGELGFTGVKEDHSLLGWDSKGLQSDLVVRYGAFFEQLEFIGELQYQYDKYNYPDVGIEDETRSGFKTAYLGAKYLVYDPNKNYVDRKPNLYSWKANHKFKWRNLIPAVGVYAGVNLHLSDKFPPTDQRTASLKGMLITQNQLGRYVLVSNIYMDKFGSNYETLGYVVTLTRGINDRWSAFVENQGFQSDYYGDLIFRAGGAYLLETNLQLDVNFGVNVKDTPSVLQAGLGVSWRFDGLYEDVILRLPGEEKEMSKEDKKKKKEKDKKDKKRKDAIENETPEQP</sequence>